<sequence length="76" mass="7813">MTGRAPREASALASPASSRRREPAGRLAAAVTGDRLASPASSFLAGDLSSRRGKGGARPPFPAAATEGAWRRPGRR</sequence>
<dbReference type="AlphaFoldDB" id="A0A0D3GI99"/>
<evidence type="ECO:0000313" key="2">
    <source>
        <dbReference type="EnsemblPlants" id="OBART06G19800.1"/>
    </source>
</evidence>
<dbReference type="PaxDb" id="65489-OBART06G19800.1"/>
<name>A0A0D3GI99_9ORYZ</name>
<evidence type="ECO:0000256" key="1">
    <source>
        <dbReference type="SAM" id="MobiDB-lite"/>
    </source>
</evidence>
<dbReference type="HOGENOM" id="CLU_2658943_0_0_1"/>
<proteinExistence type="predicted"/>
<protein>
    <submittedName>
        <fullName evidence="2">Uncharacterized protein</fullName>
    </submittedName>
</protein>
<feature type="compositionally biased region" description="Low complexity" evidence="1">
    <location>
        <begin position="8"/>
        <end position="17"/>
    </location>
</feature>
<keyword evidence="3" id="KW-1185">Reference proteome</keyword>
<evidence type="ECO:0000313" key="3">
    <source>
        <dbReference type="Proteomes" id="UP000026960"/>
    </source>
</evidence>
<feature type="region of interest" description="Disordered" evidence="1">
    <location>
        <begin position="1"/>
        <end position="76"/>
    </location>
</feature>
<dbReference type="Proteomes" id="UP000026960">
    <property type="component" value="Chromosome 6"/>
</dbReference>
<dbReference type="Gramene" id="OBART06G19800.1">
    <property type="protein sequence ID" value="OBART06G19800.1"/>
    <property type="gene ID" value="OBART06G19800"/>
</dbReference>
<organism evidence="2">
    <name type="scientific">Oryza barthii</name>
    <dbReference type="NCBI Taxonomy" id="65489"/>
    <lineage>
        <taxon>Eukaryota</taxon>
        <taxon>Viridiplantae</taxon>
        <taxon>Streptophyta</taxon>
        <taxon>Embryophyta</taxon>
        <taxon>Tracheophyta</taxon>
        <taxon>Spermatophyta</taxon>
        <taxon>Magnoliopsida</taxon>
        <taxon>Liliopsida</taxon>
        <taxon>Poales</taxon>
        <taxon>Poaceae</taxon>
        <taxon>BOP clade</taxon>
        <taxon>Oryzoideae</taxon>
        <taxon>Oryzeae</taxon>
        <taxon>Oryzinae</taxon>
        <taxon>Oryza</taxon>
    </lineage>
</organism>
<dbReference type="EnsemblPlants" id="OBART06G19800.1">
    <property type="protein sequence ID" value="OBART06G19800.1"/>
    <property type="gene ID" value="OBART06G19800"/>
</dbReference>
<accession>A0A0D3GI99</accession>
<reference evidence="2" key="1">
    <citation type="journal article" date="2009" name="Rice">
        <title>De Novo Next Generation Sequencing of Plant Genomes.</title>
        <authorList>
            <person name="Rounsley S."/>
            <person name="Marri P.R."/>
            <person name="Yu Y."/>
            <person name="He R."/>
            <person name="Sisneros N."/>
            <person name="Goicoechea J.L."/>
            <person name="Lee S.J."/>
            <person name="Angelova A."/>
            <person name="Kudrna D."/>
            <person name="Luo M."/>
            <person name="Affourtit J."/>
            <person name="Desany B."/>
            <person name="Knight J."/>
            <person name="Niazi F."/>
            <person name="Egholm M."/>
            <person name="Wing R.A."/>
        </authorList>
    </citation>
    <scope>NUCLEOTIDE SEQUENCE [LARGE SCALE GENOMIC DNA]</scope>
    <source>
        <strain evidence="2">cv. IRGC 105608</strain>
    </source>
</reference>
<reference evidence="2" key="2">
    <citation type="submission" date="2015-03" db="UniProtKB">
        <authorList>
            <consortium name="EnsemblPlants"/>
        </authorList>
    </citation>
    <scope>IDENTIFICATION</scope>
</reference>